<feature type="transmembrane region" description="Helical" evidence="1">
    <location>
        <begin position="21"/>
        <end position="42"/>
    </location>
</feature>
<name>A0A8G2BJW5_9PROT</name>
<dbReference type="EMBL" id="FNBW01000009">
    <property type="protein sequence ID" value="SDG03594.1"/>
    <property type="molecule type" value="Genomic_DNA"/>
</dbReference>
<keyword evidence="3" id="KW-1185">Reference proteome</keyword>
<evidence type="ECO:0000313" key="3">
    <source>
        <dbReference type="Proteomes" id="UP000198615"/>
    </source>
</evidence>
<keyword evidence="1" id="KW-1133">Transmembrane helix</keyword>
<evidence type="ECO:0008006" key="4">
    <source>
        <dbReference type="Google" id="ProtNLM"/>
    </source>
</evidence>
<protein>
    <recommendedName>
        <fullName evidence="4">DUF2474 domain-containing protein</fullName>
    </recommendedName>
</protein>
<gene>
    <name evidence="2" type="ORF">SAMN05660686_03140</name>
</gene>
<dbReference type="RefSeq" id="WP_211228889.1">
    <property type="nucleotide sequence ID" value="NZ_FNBW01000009.1"/>
</dbReference>
<keyword evidence="1" id="KW-0812">Transmembrane</keyword>
<evidence type="ECO:0000256" key="1">
    <source>
        <dbReference type="SAM" id="Phobius"/>
    </source>
</evidence>
<sequence length="44" mass="4680">MSGGKYGPRDGSRLRRLAWFVGLWLAGVVTVGVVGLIIKLVLAP</sequence>
<organism evidence="2 3">
    <name type="scientific">Thalassobaculum litoreum DSM 18839</name>
    <dbReference type="NCBI Taxonomy" id="1123362"/>
    <lineage>
        <taxon>Bacteria</taxon>
        <taxon>Pseudomonadati</taxon>
        <taxon>Pseudomonadota</taxon>
        <taxon>Alphaproteobacteria</taxon>
        <taxon>Rhodospirillales</taxon>
        <taxon>Thalassobaculaceae</taxon>
        <taxon>Thalassobaculum</taxon>
    </lineage>
</organism>
<dbReference type="Proteomes" id="UP000198615">
    <property type="component" value="Unassembled WGS sequence"/>
</dbReference>
<keyword evidence="1" id="KW-0472">Membrane</keyword>
<proteinExistence type="predicted"/>
<reference evidence="2 3" key="1">
    <citation type="submission" date="2016-10" db="EMBL/GenBank/DDBJ databases">
        <authorList>
            <person name="Varghese N."/>
            <person name="Submissions S."/>
        </authorList>
    </citation>
    <scope>NUCLEOTIDE SEQUENCE [LARGE SCALE GENOMIC DNA]</scope>
    <source>
        <strain evidence="2 3">DSM 18839</strain>
    </source>
</reference>
<comment type="caution">
    <text evidence="2">The sequence shown here is derived from an EMBL/GenBank/DDBJ whole genome shotgun (WGS) entry which is preliminary data.</text>
</comment>
<evidence type="ECO:0000313" key="2">
    <source>
        <dbReference type="EMBL" id="SDG03594.1"/>
    </source>
</evidence>
<dbReference type="AlphaFoldDB" id="A0A8G2BJW5"/>
<accession>A0A8G2BJW5</accession>